<keyword evidence="13" id="KW-1208">Phospholipid metabolism</keyword>
<evidence type="ECO:0000256" key="5">
    <source>
        <dbReference type="ARBA" id="ARBA00017171"/>
    </source>
</evidence>
<evidence type="ECO:0000256" key="15">
    <source>
        <dbReference type="RuleBase" id="RU003750"/>
    </source>
</evidence>
<dbReference type="KEGG" id="lue:DCD74_08325"/>
<keyword evidence="6" id="KW-0444">Lipid biosynthesis</keyword>
<gene>
    <name evidence="17" type="primary">pssA</name>
    <name evidence="17" type="ORF">DCD74_08325</name>
</gene>
<comment type="subcellular location">
    <subcellularLocation>
        <location evidence="2">Endomembrane system</location>
        <topology evidence="2">Multi-pass membrane protein</topology>
    </subcellularLocation>
</comment>
<dbReference type="GO" id="GO:0008654">
    <property type="term" value="P:phospholipid biosynthetic process"/>
    <property type="evidence" value="ECO:0007669"/>
    <property type="project" value="UniProtKB-KW"/>
</dbReference>
<reference evidence="18" key="1">
    <citation type="submission" date="2018-05" db="EMBL/GenBank/DDBJ databases">
        <title>Luteimonas pekinense sp. nov., isolated from human Meibomian gland secretions, Beijing, China.</title>
        <authorList>
            <person name="Wen T."/>
            <person name="Bai H."/>
            <person name="Lv H."/>
        </authorList>
    </citation>
    <scope>NUCLEOTIDE SEQUENCE [LARGE SCALE GENOMIC DNA]</scope>
    <source>
        <strain evidence="18">83-4</strain>
    </source>
</reference>
<protein>
    <recommendedName>
        <fullName evidence="5">CDP-diacylglycerol--serine O-phosphatidyltransferase</fullName>
        <ecNumber evidence="4">2.7.8.8</ecNumber>
    </recommendedName>
    <alternativeName>
        <fullName evidence="14">Phosphatidylserine synthase</fullName>
    </alternativeName>
</protein>
<dbReference type="PANTHER" id="PTHR14269:SF61">
    <property type="entry name" value="CDP-DIACYLGLYCEROL--SERINE O-PHOSPHATIDYLTRANSFERASE"/>
    <property type="match status" value="1"/>
</dbReference>
<dbReference type="NCBIfam" id="TIGR00473">
    <property type="entry name" value="pssA"/>
    <property type="match status" value="1"/>
</dbReference>
<evidence type="ECO:0000256" key="10">
    <source>
        <dbReference type="ARBA" id="ARBA00023098"/>
    </source>
</evidence>
<feature type="transmembrane region" description="Helical" evidence="16">
    <location>
        <begin position="144"/>
        <end position="165"/>
    </location>
</feature>
<evidence type="ECO:0000256" key="13">
    <source>
        <dbReference type="ARBA" id="ARBA00023264"/>
    </source>
</evidence>
<sequence>MDENSPPVPQRRQPARAVYLLPNLFTTGGLFGGFYAIIAAGQGHFGQACVAIFIAALLDGLDGRVARLTNTQSEFGVQYDSLADLVSFGMAPALVMYHWALQYMRFDGIAPGKLGWLAAFLYAACAALRLARFNSQVSVVDKRWFVGLASPAAAAIMASFVWTLHDFGIKGATMRHAAIALTVIVALLMVSNFRYTSFKGRGGAQGERVPFWALLLVVAALIALALYPPQTLLAVFALYALSGPVMTLFRRRRAVREPT</sequence>
<evidence type="ECO:0000256" key="2">
    <source>
        <dbReference type="ARBA" id="ARBA00004127"/>
    </source>
</evidence>
<dbReference type="InterPro" id="IPR043130">
    <property type="entry name" value="CDP-OH_PTrfase_TM_dom"/>
</dbReference>
<evidence type="ECO:0000256" key="14">
    <source>
        <dbReference type="ARBA" id="ARBA00032361"/>
    </source>
</evidence>
<evidence type="ECO:0000256" key="1">
    <source>
        <dbReference type="ARBA" id="ARBA00000287"/>
    </source>
</evidence>
<keyword evidence="11 16" id="KW-0472">Membrane</keyword>
<evidence type="ECO:0000256" key="4">
    <source>
        <dbReference type="ARBA" id="ARBA00013174"/>
    </source>
</evidence>
<keyword evidence="9 16" id="KW-1133">Transmembrane helix</keyword>
<evidence type="ECO:0000256" key="11">
    <source>
        <dbReference type="ARBA" id="ARBA00023136"/>
    </source>
</evidence>
<dbReference type="EC" id="2.7.8.8" evidence="4"/>
<feature type="transmembrane region" description="Helical" evidence="16">
    <location>
        <begin position="177"/>
        <end position="197"/>
    </location>
</feature>
<dbReference type="GO" id="GO:0016020">
    <property type="term" value="C:membrane"/>
    <property type="evidence" value="ECO:0007669"/>
    <property type="project" value="InterPro"/>
</dbReference>
<keyword evidence="7 15" id="KW-0808">Transferase</keyword>
<evidence type="ECO:0000256" key="16">
    <source>
        <dbReference type="SAM" id="Phobius"/>
    </source>
</evidence>
<evidence type="ECO:0000256" key="8">
    <source>
        <dbReference type="ARBA" id="ARBA00022692"/>
    </source>
</evidence>
<feature type="transmembrane region" description="Helical" evidence="16">
    <location>
        <begin position="113"/>
        <end position="132"/>
    </location>
</feature>
<dbReference type="PANTHER" id="PTHR14269">
    <property type="entry name" value="CDP-DIACYLGLYCEROL--GLYCEROL-3-PHOSPHATE 3-PHOSPHATIDYLTRANSFERASE-RELATED"/>
    <property type="match status" value="1"/>
</dbReference>
<dbReference type="OrthoDB" id="9777147at2"/>
<evidence type="ECO:0000256" key="7">
    <source>
        <dbReference type="ARBA" id="ARBA00022679"/>
    </source>
</evidence>
<dbReference type="Gene3D" id="1.20.120.1760">
    <property type="match status" value="1"/>
</dbReference>
<dbReference type="InterPro" id="IPR000462">
    <property type="entry name" value="CDP-OH_P_trans"/>
</dbReference>
<evidence type="ECO:0000313" key="18">
    <source>
        <dbReference type="Proteomes" id="UP000251842"/>
    </source>
</evidence>
<dbReference type="GO" id="GO:0012505">
    <property type="term" value="C:endomembrane system"/>
    <property type="evidence" value="ECO:0007669"/>
    <property type="project" value="UniProtKB-SubCell"/>
</dbReference>
<evidence type="ECO:0000256" key="9">
    <source>
        <dbReference type="ARBA" id="ARBA00022989"/>
    </source>
</evidence>
<dbReference type="GO" id="GO:0003882">
    <property type="term" value="F:CDP-diacylglycerol-serine O-phosphatidyltransferase activity"/>
    <property type="evidence" value="ECO:0007669"/>
    <property type="project" value="UniProtKB-EC"/>
</dbReference>
<dbReference type="EMBL" id="CP029556">
    <property type="protein sequence ID" value="AXA84690.1"/>
    <property type="molecule type" value="Genomic_DNA"/>
</dbReference>
<feature type="transmembrane region" description="Helical" evidence="16">
    <location>
        <begin position="44"/>
        <end position="61"/>
    </location>
</feature>
<dbReference type="AlphaFoldDB" id="A0A344J6N0"/>
<comment type="catalytic activity">
    <reaction evidence="1">
        <text>a CDP-1,2-diacyl-sn-glycerol + L-serine = a 1,2-diacyl-sn-glycero-3-phospho-L-serine + CMP + H(+)</text>
        <dbReference type="Rhea" id="RHEA:16913"/>
        <dbReference type="ChEBI" id="CHEBI:15378"/>
        <dbReference type="ChEBI" id="CHEBI:33384"/>
        <dbReference type="ChEBI" id="CHEBI:57262"/>
        <dbReference type="ChEBI" id="CHEBI:58332"/>
        <dbReference type="ChEBI" id="CHEBI:60377"/>
        <dbReference type="EC" id="2.7.8.8"/>
    </reaction>
</comment>
<feature type="transmembrane region" description="Helical" evidence="16">
    <location>
        <begin position="17"/>
        <end position="38"/>
    </location>
</feature>
<comment type="similarity">
    <text evidence="3 15">Belongs to the CDP-alcohol phosphatidyltransferase class-I family.</text>
</comment>
<evidence type="ECO:0000256" key="6">
    <source>
        <dbReference type="ARBA" id="ARBA00022516"/>
    </source>
</evidence>
<keyword evidence="12" id="KW-0594">Phospholipid biosynthesis</keyword>
<dbReference type="InterPro" id="IPR048254">
    <property type="entry name" value="CDP_ALCOHOL_P_TRANSF_CS"/>
</dbReference>
<evidence type="ECO:0000256" key="3">
    <source>
        <dbReference type="ARBA" id="ARBA00010441"/>
    </source>
</evidence>
<proteinExistence type="inferred from homology"/>
<dbReference type="InterPro" id="IPR050324">
    <property type="entry name" value="CDP-alcohol_PTase-I"/>
</dbReference>
<keyword evidence="18" id="KW-1185">Reference proteome</keyword>
<dbReference type="Proteomes" id="UP000251842">
    <property type="component" value="Chromosome"/>
</dbReference>
<dbReference type="Pfam" id="PF01066">
    <property type="entry name" value="CDP-OH_P_transf"/>
    <property type="match status" value="1"/>
</dbReference>
<organism evidence="17 18">
    <name type="scientific">Solilutibacter oculi</name>
    <dbReference type="NCBI Taxonomy" id="2698682"/>
    <lineage>
        <taxon>Bacteria</taxon>
        <taxon>Pseudomonadati</taxon>
        <taxon>Pseudomonadota</taxon>
        <taxon>Gammaproteobacteria</taxon>
        <taxon>Lysobacterales</taxon>
        <taxon>Lysobacteraceae</taxon>
        <taxon>Solilutibacter</taxon>
    </lineage>
</organism>
<evidence type="ECO:0000256" key="12">
    <source>
        <dbReference type="ARBA" id="ARBA00023209"/>
    </source>
</evidence>
<feature type="transmembrane region" description="Helical" evidence="16">
    <location>
        <begin position="209"/>
        <end position="226"/>
    </location>
</feature>
<evidence type="ECO:0000313" key="17">
    <source>
        <dbReference type="EMBL" id="AXA84690.1"/>
    </source>
</evidence>
<dbReference type="PROSITE" id="PS00379">
    <property type="entry name" value="CDP_ALCOHOL_P_TRANSF"/>
    <property type="match status" value="1"/>
</dbReference>
<accession>A0A344J6N0</accession>
<feature type="transmembrane region" description="Helical" evidence="16">
    <location>
        <begin position="232"/>
        <end position="249"/>
    </location>
</feature>
<feature type="transmembrane region" description="Helical" evidence="16">
    <location>
        <begin position="82"/>
        <end position="101"/>
    </location>
</feature>
<name>A0A344J6N0_9GAMM</name>
<dbReference type="InterPro" id="IPR004533">
    <property type="entry name" value="CDP-diaglyc--ser_O-PTrfase"/>
</dbReference>
<dbReference type="RefSeq" id="WP_112926903.1">
    <property type="nucleotide sequence ID" value="NZ_CP029556.1"/>
</dbReference>
<keyword evidence="8 16" id="KW-0812">Transmembrane</keyword>
<keyword evidence="10" id="KW-0443">Lipid metabolism</keyword>